<gene>
    <name evidence="12" type="ORF">IV454_26995</name>
</gene>
<reference evidence="12 13" key="1">
    <citation type="submission" date="2020-11" db="EMBL/GenBank/DDBJ databases">
        <authorList>
            <person name="Sun Q."/>
        </authorList>
    </citation>
    <scope>NUCLEOTIDE SEQUENCE [LARGE SCALE GENOMIC DNA]</scope>
    <source>
        <strain evidence="12 13">P8398</strain>
    </source>
</reference>
<keyword evidence="3" id="KW-1003">Cell membrane</keyword>
<dbReference type="Pfam" id="PF12019">
    <property type="entry name" value="GspH"/>
    <property type="match status" value="1"/>
</dbReference>
<dbReference type="Proteomes" id="UP000662888">
    <property type="component" value="Chromosome"/>
</dbReference>
<evidence type="ECO:0000256" key="8">
    <source>
        <dbReference type="ARBA" id="ARBA00023136"/>
    </source>
</evidence>
<evidence type="ECO:0000256" key="6">
    <source>
        <dbReference type="ARBA" id="ARBA00022692"/>
    </source>
</evidence>
<evidence type="ECO:0000313" key="12">
    <source>
        <dbReference type="EMBL" id="QPI53459.1"/>
    </source>
</evidence>
<dbReference type="Gene3D" id="3.55.40.10">
    <property type="entry name" value="minor pseudopilin epsh domain"/>
    <property type="match status" value="1"/>
</dbReference>
<comment type="subcellular location">
    <subcellularLocation>
        <location evidence="1">Cell inner membrane</location>
        <topology evidence="1">Single-pass membrane protein</topology>
    </subcellularLocation>
</comment>
<evidence type="ECO:0000256" key="2">
    <source>
        <dbReference type="ARBA" id="ARBA00021549"/>
    </source>
</evidence>
<name>A0AA48WLR4_9BURK</name>
<dbReference type="InterPro" id="IPR045584">
    <property type="entry name" value="Pilin-like"/>
</dbReference>
<dbReference type="InterPro" id="IPR012902">
    <property type="entry name" value="N_methyl_site"/>
</dbReference>
<evidence type="ECO:0000313" key="13">
    <source>
        <dbReference type="Proteomes" id="UP000662888"/>
    </source>
</evidence>
<proteinExistence type="inferred from homology"/>
<organism evidence="12 13">
    <name type="scientific">Massilia antarctica</name>
    <dbReference type="NCBI Taxonomy" id="2765360"/>
    <lineage>
        <taxon>Bacteria</taxon>
        <taxon>Pseudomonadati</taxon>
        <taxon>Pseudomonadota</taxon>
        <taxon>Betaproteobacteria</taxon>
        <taxon>Burkholderiales</taxon>
        <taxon>Oxalobacteraceae</taxon>
        <taxon>Telluria group</taxon>
        <taxon>Massilia</taxon>
    </lineage>
</organism>
<comment type="similarity">
    <text evidence="9">Belongs to the GSP H family.</text>
</comment>
<accession>A0AA48WLR4</accession>
<dbReference type="InterPro" id="IPR022346">
    <property type="entry name" value="T2SS_GspH"/>
</dbReference>
<evidence type="ECO:0000256" key="4">
    <source>
        <dbReference type="ARBA" id="ARBA00022481"/>
    </source>
</evidence>
<dbReference type="EMBL" id="CP065053">
    <property type="protein sequence ID" value="QPI53459.1"/>
    <property type="molecule type" value="Genomic_DNA"/>
</dbReference>
<dbReference type="RefSeq" id="WP_206092857.1">
    <property type="nucleotide sequence ID" value="NZ_CP065053.1"/>
</dbReference>
<evidence type="ECO:0000256" key="10">
    <source>
        <dbReference type="ARBA" id="ARBA00030775"/>
    </source>
</evidence>
<keyword evidence="6" id="KW-0812">Transmembrane</keyword>
<keyword evidence="13" id="KW-1185">Reference proteome</keyword>
<dbReference type="NCBIfam" id="TIGR02532">
    <property type="entry name" value="IV_pilin_GFxxxE"/>
    <property type="match status" value="1"/>
</dbReference>
<evidence type="ECO:0000256" key="5">
    <source>
        <dbReference type="ARBA" id="ARBA00022519"/>
    </source>
</evidence>
<sequence length="194" mass="20414">MMLSAKPCRARGFTLTELLVSLTIIGVASAIGMPMMTQFVEDAAVSTQADVLLDTLNYTRSEAVKRNTRVTMCRSSTGTSCSIDGTGDWRGGWIVFVDDTPLPGKTGVVDAGETVLRAQSAFSGRGQLLSTGNVQDYVSYASNGQSRFDGTLAHVGAFYLCGKDAKTTRRKIALTAGTGWVGAEIIGIAPSCTA</sequence>
<keyword evidence="4" id="KW-0488">Methylation</keyword>
<evidence type="ECO:0000256" key="9">
    <source>
        <dbReference type="ARBA" id="ARBA00025772"/>
    </source>
</evidence>
<evidence type="ECO:0000256" key="7">
    <source>
        <dbReference type="ARBA" id="ARBA00022989"/>
    </source>
</evidence>
<evidence type="ECO:0000256" key="3">
    <source>
        <dbReference type="ARBA" id="ARBA00022475"/>
    </source>
</evidence>
<dbReference type="Pfam" id="PF07963">
    <property type="entry name" value="N_methyl"/>
    <property type="match status" value="1"/>
</dbReference>
<feature type="domain" description="General secretion pathway GspH" evidence="11">
    <location>
        <begin position="49"/>
        <end position="175"/>
    </location>
</feature>
<protein>
    <recommendedName>
        <fullName evidence="2">Type II secretion system protein H</fullName>
    </recommendedName>
    <alternativeName>
        <fullName evidence="10">General secretion pathway protein H</fullName>
    </alternativeName>
</protein>
<keyword evidence="8" id="KW-0472">Membrane</keyword>
<keyword evidence="5" id="KW-0997">Cell inner membrane</keyword>
<dbReference type="SUPFAM" id="SSF54523">
    <property type="entry name" value="Pili subunits"/>
    <property type="match status" value="1"/>
</dbReference>
<evidence type="ECO:0000259" key="11">
    <source>
        <dbReference type="Pfam" id="PF12019"/>
    </source>
</evidence>
<keyword evidence="7" id="KW-1133">Transmembrane helix</keyword>
<evidence type="ECO:0000256" key="1">
    <source>
        <dbReference type="ARBA" id="ARBA00004377"/>
    </source>
</evidence>